<dbReference type="InterPro" id="IPR000182">
    <property type="entry name" value="GNAT_dom"/>
</dbReference>
<dbReference type="SUPFAM" id="SSF55729">
    <property type="entry name" value="Acyl-CoA N-acyltransferases (Nat)"/>
    <property type="match status" value="1"/>
</dbReference>
<dbReference type="CDD" id="cd04301">
    <property type="entry name" value="NAT_SF"/>
    <property type="match status" value="1"/>
</dbReference>
<dbReference type="PANTHER" id="PTHR39173:SF1">
    <property type="entry name" value="ACETYLTRANSFERASE"/>
    <property type="match status" value="1"/>
</dbReference>
<dbReference type="PROSITE" id="PS51186">
    <property type="entry name" value="GNAT"/>
    <property type="match status" value="1"/>
</dbReference>
<dbReference type="RefSeq" id="WP_115611345.1">
    <property type="nucleotide sequence ID" value="NZ_JBHLZC010000001.1"/>
</dbReference>
<keyword evidence="3" id="KW-1185">Reference proteome</keyword>
<evidence type="ECO:0000259" key="1">
    <source>
        <dbReference type="PROSITE" id="PS51186"/>
    </source>
</evidence>
<dbReference type="EMBL" id="UFUW01000001">
    <property type="protein sequence ID" value="SUX21484.1"/>
    <property type="molecule type" value="Genomic_DNA"/>
</dbReference>
<accession>A0A381E5G8</accession>
<dbReference type="InterPro" id="IPR016181">
    <property type="entry name" value="Acyl_CoA_acyltransferase"/>
</dbReference>
<dbReference type="OrthoDB" id="9801656at2"/>
<protein>
    <submittedName>
        <fullName evidence="2">Predicted acetyltransferase</fullName>
    </submittedName>
</protein>
<reference evidence="2 3" key="1">
    <citation type="submission" date="2018-06" db="EMBL/GenBank/DDBJ databases">
        <authorList>
            <consortium name="Pathogen Informatics"/>
            <person name="Doyle S."/>
        </authorList>
    </citation>
    <scope>NUCLEOTIDE SEQUENCE [LARGE SCALE GENOMIC DNA]</scope>
    <source>
        <strain evidence="2 3">NCTC13294</strain>
    </source>
</reference>
<name>A0A381E5G8_9GAMM</name>
<evidence type="ECO:0000313" key="2">
    <source>
        <dbReference type="EMBL" id="SUX21484.1"/>
    </source>
</evidence>
<keyword evidence="2" id="KW-0808">Transferase</keyword>
<dbReference type="PANTHER" id="PTHR39173">
    <property type="entry name" value="ACETYLTRANSFERASE"/>
    <property type="match status" value="1"/>
</dbReference>
<organism evidence="2 3">
    <name type="scientific">Cardiobacterium valvarum</name>
    <dbReference type="NCBI Taxonomy" id="194702"/>
    <lineage>
        <taxon>Bacteria</taxon>
        <taxon>Pseudomonadati</taxon>
        <taxon>Pseudomonadota</taxon>
        <taxon>Gammaproteobacteria</taxon>
        <taxon>Cardiobacteriales</taxon>
        <taxon>Cardiobacteriaceae</taxon>
        <taxon>Cardiobacterium</taxon>
    </lineage>
</organism>
<dbReference type="Gene3D" id="3.40.630.30">
    <property type="match status" value="1"/>
</dbReference>
<evidence type="ECO:0000313" key="3">
    <source>
        <dbReference type="Proteomes" id="UP000254572"/>
    </source>
</evidence>
<dbReference type="Pfam" id="PF13302">
    <property type="entry name" value="Acetyltransf_3"/>
    <property type="match status" value="1"/>
</dbReference>
<proteinExistence type="predicted"/>
<dbReference type="GO" id="GO:0016747">
    <property type="term" value="F:acyltransferase activity, transferring groups other than amino-acyl groups"/>
    <property type="evidence" value="ECO:0007669"/>
    <property type="project" value="InterPro"/>
</dbReference>
<sequence>MQIRIITPTLAHEAALLAYQQALAATGVPVHGAYFDLFPDIPSWLAACAAPAGTQLPNGIIKVADSNWIAWDDDSARVIGVINLRHTLNDYLRAYGGHIGYGVHPACWNQGIATRMLTHALQYSDSLGLRELLLVCAVDNPASARVIEKNGGERLDIVNHEGELLYRYRIRRNDA</sequence>
<dbReference type="Proteomes" id="UP000254572">
    <property type="component" value="Unassembled WGS sequence"/>
</dbReference>
<feature type="domain" description="N-acetyltransferase" evidence="1">
    <location>
        <begin position="1"/>
        <end position="171"/>
    </location>
</feature>
<gene>
    <name evidence="2" type="ORF">NCTC13294_01013</name>
</gene>
<dbReference type="AlphaFoldDB" id="A0A381E5G8"/>